<dbReference type="AlphaFoldDB" id="A0A8T2R2G3"/>
<organism evidence="1 2">
    <name type="scientific">Ceratopteris richardii</name>
    <name type="common">Triangle waterfern</name>
    <dbReference type="NCBI Taxonomy" id="49495"/>
    <lineage>
        <taxon>Eukaryota</taxon>
        <taxon>Viridiplantae</taxon>
        <taxon>Streptophyta</taxon>
        <taxon>Embryophyta</taxon>
        <taxon>Tracheophyta</taxon>
        <taxon>Polypodiopsida</taxon>
        <taxon>Polypodiidae</taxon>
        <taxon>Polypodiales</taxon>
        <taxon>Pteridineae</taxon>
        <taxon>Pteridaceae</taxon>
        <taxon>Parkerioideae</taxon>
        <taxon>Ceratopteris</taxon>
    </lineage>
</organism>
<dbReference type="EMBL" id="CM035435">
    <property type="protein sequence ID" value="KAH7289918.1"/>
    <property type="molecule type" value="Genomic_DNA"/>
</dbReference>
<evidence type="ECO:0000313" key="1">
    <source>
        <dbReference type="EMBL" id="KAH7289918.1"/>
    </source>
</evidence>
<dbReference type="InterPro" id="IPR009798">
    <property type="entry name" value="Wun1-like"/>
</dbReference>
<dbReference type="PANTHER" id="PTHR33703:SF1">
    <property type="entry name" value="WOUND-INDUCED PROTEIN 1"/>
    <property type="match status" value="1"/>
</dbReference>
<sequence>MCATDVAHDKGFEAEELVRHFYDAIEKGDTEDLRNSLDSELDYRFYGPPIEMKLLKYLSKIIREITFNFNINEIHKVTANVITVEGNGFICYSKGGTIYATERHWVHVWSLRCNKLVELKEYYDSIVSIMSLKSVPFPSLWTLWQSQNSKLYMCSFPSLLLII</sequence>
<dbReference type="PANTHER" id="PTHR33703">
    <property type="entry name" value="OS07G0691300 PROTEIN"/>
    <property type="match status" value="1"/>
</dbReference>
<accession>A0A8T2R2G3</accession>
<evidence type="ECO:0000313" key="2">
    <source>
        <dbReference type="Proteomes" id="UP000825935"/>
    </source>
</evidence>
<reference evidence="1" key="1">
    <citation type="submission" date="2021-08" db="EMBL/GenBank/DDBJ databases">
        <title>WGS assembly of Ceratopteris richardii.</title>
        <authorList>
            <person name="Marchant D.B."/>
            <person name="Chen G."/>
            <person name="Jenkins J."/>
            <person name="Shu S."/>
            <person name="Leebens-Mack J."/>
            <person name="Grimwood J."/>
            <person name="Schmutz J."/>
            <person name="Soltis P."/>
            <person name="Soltis D."/>
            <person name="Chen Z.-H."/>
        </authorList>
    </citation>
    <scope>NUCLEOTIDE SEQUENCE</scope>
    <source>
        <strain evidence="1">Whitten #5841</strain>
        <tissue evidence="1">Leaf</tissue>
    </source>
</reference>
<protein>
    <submittedName>
        <fullName evidence="1">Uncharacterized protein</fullName>
    </submittedName>
</protein>
<dbReference type="Proteomes" id="UP000825935">
    <property type="component" value="Chromosome 30"/>
</dbReference>
<dbReference type="InterPro" id="IPR032710">
    <property type="entry name" value="NTF2-like_dom_sf"/>
</dbReference>
<dbReference type="Gene3D" id="3.10.450.50">
    <property type="match status" value="1"/>
</dbReference>
<dbReference type="OrthoDB" id="1922476at2759"/>
<dbReference type="SUPFAM" id="SSF54427">
    <property type="entry name" value="NTF2-like"/>
    <property type="match status" value="1"/>
</dbReference>
<keyword evidence="2" id="KW-1185">Reference proteome</keyword>
<name>A0A8T2R2G3_CERRI</name>
<comment type="caution">
    <text evidence="1">The sequence shown here is derived from an EMBL/GenBank/DDBJ whole genome shotgun (WGS) entry which is preliminary data.</text>
</comment>
<proteinExistence type="predicted"/>
<gene>
    <name evidence="1" type="ORF">KP509_30G023900</name>
</gene>